<keyword evidence="5" id="KW-0378">Hydrolase</keyword>
<dbReference type="EC" id="3.1.3.2" evidence="3"/>
<feature type="signal peptide" evidence="8">
    <location>
        <begin position="1"/>
        <end position="20"/>
    </location>
</feature>
<comment type="similarity">
    <text evidence="2">Belongs to the histidine acid phosphatase family.</text>
</comment>
<keyword evidence="7" id="KW-0325">Glycoprotein</keyword>
<sequence length="369" mass="42237">MRKFFVTFFILVAAWTVVAPLAVPQSSKLLLVQMLFRHGARAPERIFPSDPNPIDVWPQGLGGLTQLGKKQHYTLGTYLRNFYSNFVTSNPNEVQVNSTSYPRTLQSALTNLAAFYAPTDPRWVVEDGLNWQPVPVYYGDPATDMYLSIDADCPKLKRDREKQYNTSNYLSELEKHQDLLEALKQYGGLDSPGYYDIYQFQDAVFCEKYHGLIVPEWIEPYFDELKDLSDFILYQWSNTLAQQRLLSGPFLERILENMDNKISGKNDQLKVHVYSAHDTNIATLLDALGVYQGQPPYTACVLIELHDTQDGPAVRLLYRNPTTMQDISSISPVLLKLQGCGEFCPLEHFRQLAQPIIPEDWNKECYTVD</sequence>
<dbReference type="PROSITE" id="PS00778">
    <property type="entry name" value="HIS_ACID_PHOSPHAT_2"/>
    <property type="match status" value="1"/>
</dbReference>
<evidence type="ECO:0000256" key="3">
    <source>
        <dbReference type="ARBA" id="ARBA00012646"/>
    </source>
</evidence>
<organism evidence="9 10">
    <name type="scientific">Oedothorax gibbosus</name>
    <dbReference type="NCBI Taxonomy" id="931172"/>
    <lineage>
        <taxon>Eukaryota</taxon>
        <taxon>Metazoa</taxon>
        <taxon>Ecdysozoa</taxon>
        <taxon>Arthropoda</taxon>
        <taxon>Chelicerata</taxon>
        <taxon>Arachnida</taxon>
        <taxon>Araneae</taxon>
        <taxon>Araneomorphae</taxon>
        <taxon>Entelegynae</taxon>
        <taxon>Araneoidea</taxon>
        <taxon>Linyphiidae</taxon>
        <taxon>Erigoninae</taxon>
        <taxon>Oedothorax</taxon>
    </lineage>
</organism>
<name>A0AAV6VL55_9ARAC</name>
<dbReference type="InterPro" id="IPR029033">
    <property type="entry name" value="His_PPase_superfam"/>
</dbReference>
<dbReference type="SUPFAM" id="SSF53254">
    <property type="entry name" value="Phosphoglycerate mutase-like"/>
    <property type="match status" value="1"/>
</dbReference>
<dbReference type="InterPro" id="IPR000560">
    <property type="entry name" value="His_Pase_clade-2"/>
</dbReference>
<reference evidence="9 10" key="1">
    <citation type="journal article" date="2022" name="Nat. Ecol. Evol.">
        <title>A masculinizing supergene underlies an exaggerated male reproductive morph in a spider.</title>
        <authorList>
            <person name="Hendrickx F."/>
            <person name="De Corte Z."/>
            <person name="Sonet G."/>
            <person name="Van Belleghem S.M."/>
            <person name="Kostlbacher S."/>
            <person name="Vangestel C."/>
        </authorList>
    </citation>
    <scope>NUCLEOTIDE SEQUENCE [LARGE SCALE GENOMIC DNA]</scope>
    <source>
        <strain evidence="9">W744_W776</strain>
    </source>
</reference>
<keyword evidence="10" id="KW-1185">Reference proteome</keyword>
<evidence type="ECO:0000256" key="7">
    <source>
        <dbReference type="ARBA" id="ARBA00023180"/>
    </source>
</evidence>
<dbReference type="PROSITE" id="PS00616">
    <property type="entry name" value="HIS_ACID_PHOSPHAT_1"/>
    <property type="match status" value="1"/>
</dbReference>
<dbReference type="PANTHER" id="PTHR11567">
    <property type="entry name" value="ACID PHOSPHATASE-RELATED"/>
    <property type="match status" value="1"/>
</dbReference>
<feature type="chain" id="PRO_5043876905" description="acid phosphatase" evidence="8">
    <location>
        <begin position="21"/>
        <end position="369"/>
    </location>
</feature>
<dbReference type="CDD" id="cd07061">
    <property type="entry name" value="HP_HAP_like"/>
    <property type="match status" value="1"/>
</dbReference>
<dbReference type="Proteomes" id="UP000827092">
    <property type="component" value="Unassembled WGS sequence"/>
</dbReference>
<evidence type="ECO:0000256" key="4">
    <source>
        <dbReference type="ARBA" id="ARBA00022729"/>
    </source>
</evidence>
<gene>
    <name evidence="9" type="ORF">JTE90_006554</name>
</gene>
<accession>A0AAV6VL55</accession>
<dbReference type="Gene3D" id="3.40.50.1240">
    <property type="entry name" value="Phosphoglycerate mutase-like"/>
    <property type="match status" value="1"/>
</dbReference>
<evidence type="ECO:0000256" key="8">
    <source>
        <dbReference type="SAM" id="SignalP"/>
    </source>
</evidence>
<evidence type="ECO:0000256" key="2">
    <source>
        <dbReference type="ARBA" id="ARBA00005375"/>
    </source>
</evidence>
<comment type="caution">
    <text evidence="9">The sequence shown here is derived from an EMBL/GenBank/DDBJ whole genome shotgun (WGS) entry which is preliminary data.</text>
</comment>
<dbReference type="InterPro" id="IPR050645">
    <property type="entry name" value="Histidine_acid_phosphatase"/>
</dbReference>
<evidence type="ECO:0000256" key="5">
    <source>
        <dbReference type="ARBA" id="ARBA00022801"/>
    </source>
</evidence>
<evidence type="ECO:0000313" key="10">
    <source>
        <dbReference type="Proteomes" id="UP000827092"/>
    </source>
</evidence>
<evidence type="ECO:0000256" key="6">
    <source>
        <dbReference type="ARBA" id="ARBA00023157"/>
    </source>
</evidence>
<evidence type="ECO:0000313" key="9">
    <source>
        <dbReference type="EMBL" id="KAG8196644.1"/>
    </source>
</evidence>
<dbReference type="EMBL" id="JAFNEN010000066">
    <property type="protein sequence ID" value="KAG8196644.1"/>
    <property type="molecule type" value="Genomic_DNA"/>
</dbReference>
<dbReference type="InterPro" id="IPR033379">
    <property type="entry name" value="Acid_Pase_AS"/>
</dbReference>
<evidence type="ECO:0000256" key="1">
    <source>
        <dbReference type="ARBA" id="ARBA00000032"/>
    </source>
</evidence>
<proteinExistence type="inferred from homology"/>
<dbReference type="PANTHER" id="PTHR11567:SF211">
    <property type="entry name" value="PROSTATIC ACID PHOSPHATASE"/>
    <property type="match status" value="1"/>
</dbReference>
<protein>
    <recommendedName>
        <fullName evidence="3">acid phosphatase</fullName>
        <ecNumber evidence="3">3.1.3.2</ecNumber>
    </recommendedName>
</protein>
<keyword evidence="4 8" id="KW-0732">Signal</keyword>
<comment type="catalytic activity">
    <reaction evidence="1">
        <text>a phosphate monoester + H2O = an alcohol + phosphate</text>
        <dbReference type="Rhea" id="RHEA:15017"/>
        <dbReference type="ChEBI" id="CHEBI:15377"/>
        <dbReference type="ChEBI" id="CHEBI:30879"/>
        <dbReference type="ChEBI" id="CHEBI:43474"/>
        <dbReference type="ChEBI" id="CHEBI:67140"/>
        <dbReference type="EC" id="3.1.3.2"/>
    </reaction>
</comment>
<dbReference type="AlphaFoldDB" id="A0AAV6VL55"/>
<dbReference type="GO" id="GO:0003993">
    <property type="term" value="F:acid phosphatase activity"/>
    <property type="evidence" value="ECO:0007669"/>
    <property type="project" value="UniProtKB-EC"/>
</dbReference>
<dbReference type="Pfam" id="PF00328">
    <property type="entry name" value="His_Phos_2"/>
    <property type="match status" value="1"/>
</dbReference>
<keyword evidence="6" id="KW-1015">Disulfide bond</keyword>